<feature type="region of interest" description="Disordered" evidence="1">
    <location>
        <begin position="1"/>
        <end position="20"/>
    </location>
</feature>
<reference evidence="3" key="2">
    <citation type="journal article" date="2018" name="BMC Genomics">
        <title>Genomic insights into host adaptation between the wheat stripe rust pathogen (Puccinia striiformis f. sp. tritici) and the barley stripe rust pathogen (Puccinia striiformis f. sp. hordei).</title>
        <authorList>
            <person name="Xia C."/>
            <person name="Wang M."/>
            <person name="Yin C."/>
            <person name="Cornejo O.E."/>
            <person name="Hulbert S.H."/>
            <person name="Chen X."/>
        </authorList>
    </citation>
    <scope>NUCLEOTIDE SEQUENCE [LARGE SCALE GENOMIC DNA]</scope>
    <source>
        <strain evidence="3">93TX-2</strain>
    </source>
</reference>
<dbReference type="Proteomes" id="UP000238274">
    <property type="component" value="Unassembled WGS sequence"/>
</dbReference>
<proteinExistence type="predicted"/>
<evidence type="ECO:0000256" key="1">
    <source>
        <dbReference type="SAM" id="MobiDB-lite"/>
    </source>
</evidence>
<comment type="caution">
    <text evidence="2">The sequence shown here is derived from an EMBL/GenBank/DDBJ whole genome shotgun (WGS) entry which is preliminary data.</text>
</comment>
<gene>
    <name evidence="2" type="ORF">PSHT_01050</name>
</gene>
<sequence length="69" mass="7440">MSTRLAPPMTESIPSIPTQLMPTGTSCSRVGMWRCGPKQCFVGVTNIKATLTVSEVHERMITPCSSPTT</sequence>
<organism evidence="2 3">
    <name type="scientific">Puccinia striiformis</name>
    <dbReference type="NCBI Taxonomy" id="27350"/>
    <lineage>
        <taxon>Eukaryota</taxon>
        <taxon>Fungi</taxon>
        <taxon>Dikarya</taxon>
        <taxon>Basidiomycota</taxon>
        <taxon>Pucciniomycotina</taxon>
        <taxon>Pucciniomycetes</taxon>
        <taxon>Pucciniales</taxon>
        <taxon>Pucciniaceae</taxon>
        <taxon>Puccinia</taxon>
    </lineage>
</organism>
<keyword evidence="3" id="KW-1185">Reference proteome</keyword>
<evidence type="ECO:0000313" key="3">
    <source>
        <dbReference type="Proteomes" id="UP000238274"/>
    </source>
</evidence>
<reference evidence="3" key="3">
    <citation type="journal article" date="2018" name="Mol. Plant Microbe Interact.">
        <title>Genome sequence resources for the wheat stripe rust pathogen (Puccinia striiformis f. sp. tritici) and the barley stripe rust pathogen (Puccinia striiformis f. sp. hordei).</title>
        <authorList>
            <person name="Xia C."/>
            <person name="Wang M."/>
            <person name="Yin C."/>
            <person name="Cornejo O.E."/>
            <person name="Hulbert S.H."/>
            <person name="Chen X."/>
        </authorList>
    </citation>
    <scope>NUCLEOTIDE SEQUENCE [LARGE SCALE GENOMIC DNA]</scope>
    <source>
        <strain evidence="3">93TX-2</strain>
    </source>
</reference>
<dbReference type="AlphaFoldDB" id="A0A2S4WLH4"/>
<reference evidence="2 3" key="1">
    <citation type="submission" date="2017-12" db="EMBL/GenBank/DDBJ databases">
        <title>Gene loss provides genomic basis for host adaptation in cereal stripe rust fungi.</title>
        <authorList>
            <person name="Xia C."/>
        </authorList>
    </citation>
    <scope>NUCLEOTIDE SEQUENCE [LARGE SCALE GENOMIC DNA]</scope>
    <source>
        <strain evidence="2 3">93TX-2</strain>
    </source>
</reference>
<dbReference type="VEuPathDB" id="FungiDB:PSHT_01050"/>
<dbReference type="PROSITE" id="PS51257">
    <property type="entry name" value="PROKAR_LIPOPROTEIN"/>
    <property type="match status" value="1"/>
</dbReference>
<evidence type="ECO:0000313" key="2">
    <source>
        <dbReference type="EMBL" id="POW22601.1"/>
    </source>
</evidence>
<name>A0A2S4WLH4_9BASI</name>
<dbReference type="EMBL" id="PKSM01000008">
    <property type="protein sequence ID" value="POW22601.1"/>
    <property type="molecule type" value="Genomic_DNA"/>
</dbReference>
<protein>
    <submittedName>
        <fullName evidence="2">Uncharacterized protein</fullName>
    </submittedName>
</protein>
<accession>A0A2S4WLH4</accession>